<comment type="caution">
    <text evidence="2">The sequence shown here is derived from an EMBL/GenBank/DDBJ whole genome shotgun (WGS) entry which is preliminary data.</text>
</comment>
<feature type="transmembrane region" description="Helical" evidence="1">
    <location>
        <begin position="64"/>
        <end position="83"/>
    </location>
</feature>
<protein>
    <submittedName>
        <fullName evidence="2">Uncharacterized protein</fullName>
    </submittedName>
</protein>
<dbReference type="AlphaFoldDB" id="A0A427TX73"/>
<name>A0A427TX73_9BACI</name>
<keyword evidence="1" id="KW-1133">Transmembrane helix</keyword>
<feature type="transmembrane region" description="Helical" evidence="1">
    <location>
        <begin position="129"/>
        <end position="146"/>
    </location>
</feature>
<proteinExistence type="predicted"/>
<feature type="transmembrane region" description="Helical" evidence="1">
    <location>
        <begin position="30"/>
        <end position="48"/>
    </location>
</feature>
<keyword evidence="1" id="KW-0472">Membrane</keyword>
<evidence type="ECO:0000256" key="1">
    <source>
        <dbReference type="SAM" id="Phobius"/>
    </source>
</evidence>
<evidence type="ECO:0000313" key="3">
    <source>
        <dbReference type="Proteomes" id="UP000279911"/>
    </source>
</evidence>
<dbReference type="EMBL" id="RSFW01000003">
    <property type="protein sequence ID" value="RSD29079.1"/>
    <property type="molecule type" value="Genomic_DNA"/>
</dbReference>
<evidence type="ECO:0000313" key="2">
    <source>
        <dbReference type="EMBL" id="RSD29079.1"/>
    </source>
</evidence>
<dbReference type="OrthoDB" id="1683771at2"/>
<sequence length="155" mass="18658">MKKTYFYLFILTIAPWLTLPLLGKETIKKFLPGTIFMGIYLIFEGRLAEKRKWWWFPYNIKPNVIAEMPLIWGPFFIGSFWILKYTYKKFNLYLVVNILVDSIFTYFGLDLLKKYGYAVLVRLNKFQLSIVFMLKTLVLYGFQVFYDRVIRREPA</sequence>
<dbReference type="RefSeq" id="WP_125478511.1">
    <property type="nucleotide sequence ID" value="NZ_RSFW01000003.1"/>
</dbReference>
<accession>A0A427TX73</accession>
<keyword evidence="1" id="KW-0812">Transmembrane</keyword>
<dbReference type="Proteomes" id="UP000279911">
    <property type="component" value="Unassembled WGS sequence"/>
</dbReference>
<feature type="transmembrane region" description="Helical" evidence="1">
    <location>
        <begin position="90"/>
        <end position="109"/>
    </location>
</feature>
<organism evidence="2 3">
    <name type="scientific">Mesobacillus subterraneus</name>
    <dbReference type="NCBI Taxonomy" id="285983"/>
    <lineage>
        <taxon>Bacteria</taxon>
        <taxon>Bacillati</taxon>
        <taxon>Bacillota</taxon>
        <taxon>Bacilli</taxon>
        <taxon>Bacillales</taxon>
        <taxon>Bacillaceae</taxon>
        <taxon>Mesobacillus</taxon>
    </lineage>
</organism>
<feature type="transmembrane region" description="Helical" evidence="1">
    <location>
        <begin position="6"/>
        <end position="23"/>
    </location>
</feature>
<reference evidence="3" key="1">
    <citation type="submission" date="2018-12" db="EMBL/GenBank/DDBJ databases">
        <title>Bacillus chawlae sp. nov., Bacillus glennii sp. nov., and Bacillus saganii sp. nov. Isolated from the Vehicle Assembly Building at Kennedy Space Center where the Viking Spacecraft were Assembled.</title>
        <authorList>
            <person name="Seuylemezian A."/>
            <person name="Vaishampayan P."/>
        </authorList>
    </citation>
    <scope>NUCLEOTIDE SEQUENCE [LARGE SCALE GENOMIC DNA]</scope>
    <source>
        <strain evidence="3">DSM 13966</strain>
    </source>
</reference>
<gene>
    <name evidence="2" type="ORF">EJA10_02940</name>
</gene>